<dbReference type="OrthoDB" id="5860245at2759"/>
<evidence type="ECO:0000313" key="2">
    <source>
        <dbReference type="EMBL" id="OZC08569.1"/>
    </source>
</evidence>
<proteinExistence type="predicted"/>
<feature type="compositionally biased region" description="Basic and acidic residues" evidence="1">
    <location>
        <begin position="92"/>
        <end position="109"/>
    </location>
</feature>
<feature type="compositionally biased region" description="Basic residues" evidence="1">
    <location>
        <begin position="391"/>
        <end position="408"/>
    </location>
</feature>
<accession>A0A238BT94</accession>
<feature type="compositionally biased region" description="Acidic residues" evidence="1">
    <location>
        <begin position="413"/>
        <end position="425"/>
    </location>
</feature>
<feature type="compositionally biased region" description="Polar residues" evidence="1">
    <location>
        <begin position="1"/>
        <end position="17"/>
    </location>
</feature>
<name>A0A238BT94_9BILA</name>
<evidence type="ECO:0000313" key="3">
    <source>
        <dbReference type="Proteomes" id="UP000242913"/>
    </source>
</evidence>
<feature type="compositionally biased region" description="Basic and acidic residues" evidence="1">
    <location>
        <begin position="195"/>
        <end position="226"/>
    </location>
</feature>
<feature type="region of interest" description="Disordered" evidence="1">
    <location>
        <begin position="69"/>
        <end position="474"/>
    </location>
</feature>
<feature type="compositionally biased region" description="Basic residues" evidence="1">
    <location>
        <begin position="340"/>
        <end position="361"/>
    </location>
</feature>
<dbReference type="EMBL" id="KZ270006">
    <property type="protein sequence ID" value="OZC08569.1"/>
    <property type="molecule type" value="Genomic_DNA"/>
</dbReference>
<sequence>MSSMDAESSESFPGNSDKSTDHSHGDPQAVGFSHASAVIIDTVTNGEKAMDQKQKGGCAQILNSEHGDNLHAISEASSGRTEESTENIGDEEACKDVTEDQRIELKEGSSENTSEALESEKHDSVAASAGSSPPPSSAAPDELHMDTDTKSNSEEGDNKESSEVKNDSSKEIDGSKIDDDDDDDKTDTEEGEDEVEKKKKVENVDASDKAEDKTIDISDKKEEGSAKRVLPKWMVQDADAPPSPKEETDEKDEATVVTENEPTSGARGRGRGRKGRDATRAVAKPYNEATAEHPQPESLASGRPRRSTRSNVDYAHPDVATVVAEQEDLENEFQLQQKVNRSRGRGRGRGRGGRSGGRKRTAAGSDDGEDSDSEYGSHKKRKRAGSNGSRGRGRGRGRGRPSRSLGKKSNKEESDDDDEEMDLSDNDAGGSTGSGEESYKPTPSKRRAAAFSAEAHSPKNPPKKRGRAPATKTH</sequence>
<organism evidence="2 3">
    <name type="scientific">Onchocerca flexuosa</name>
    <dbReference type="NCBI Taxonomy" id="387005"/>
    <lineage>
        <taxon>Eukaryota</taxon>
        <taxon>Metazoa</taxon>
        <taxon>Ecdysozoa</taxon>
        <taxon>Nematoda</taxon>
        <taxon>Chromadorea</taxon>
        <taxon>Rhabditida</taxon>
        <taxon>Spirurina</taxon>
        <taxon>Spiruromorpha</taxon>
        <taxon>Filarioidea</taxon>
        <taxon>Onchocercidae</taxon>
        <taxon>Onchocerca</taxon>
    </lineage>
</organism>
<feature type="compositionally biased region" description="Basic and acidic residues" evidence="1">
    <location>
        <begin position="141"/>
        <end position="177"/>
    </location>
</feature>
<reference evidence="2 3" key="1">
    <citation type="submission" date="2015-12" db="EMBL/GenBank/DDBJ databases">
        <title>Draft genome of the nematode, Onchocerca flexuosa.</title>
        <authorList>
            <person name="Mitreva M."/>
        </authorList>
    </citation>
    <scope>NUCLEOTIDE SEQUENCE [LARGE SCALE GENOMIC DNA]</scope>
    <source>
        <strain evidence="2">Red Deer</strain>
    </source>
</reference>
<feature type="region of interest" description="Disordered" evidence="1">
    <location>
        <begin position="1"/>
        <end position="33"/>
    </location>
</feature>
<feature type="compositionally biased region" description="Acidic residues" evidence="1">
    <location>
        <begin position="178"/>
        <end position="194"/>
    </location>
</feature>
<dbReference type="AlphaFoldDB" id="A0A238BT94"/>
<evidence type="ECO:0000256" key="1">
    <source>
        <dbReference type="SAM" id="MobiDB-lite"/>
    </source>
</evidence>
<protein>
    <submittedName>
        <fullName evidence="2">Uncharacterized protein</fullName>
    </submittedName>
</protein>
<dbReference type="Proteomes" id="UP000242913">
    <property type="component" value="Unassembled WGS sequence"/>
</dbReference>
<feature type="compositionally biased region" description="Basic residues" evidence="1">
    <location>
        <begin position="461"/>
        <end position="474"/>
    </location>
</feature>
<gene>
    <name evidence="2" type="ORF">X798_04372</name>
</gene>
<keyword evidence="3" id="KW-1185">Reference proteome</keyword>